<feature type="compositionally biased region" description="Low complexity" evidence="1">
    <location>
        <begin position="11"/>
        <end position="22"/>
    </location>
</feature>
<feature type="region of interest" description="Disordered" evidence="1">
    <location>
        <begin position="1"/>
        <end position="30"/>
    </location>
</feature>
<name>A0A4Y9P4J6_9BRAD</name>
<accession>A0A4Y9P4J6</accession>
<evidence type="ECO:0000313" key="3">
    <source>
        <dbReference type="Proteomes" id="UP000297700"/>
    </source>
</evidence>
<reference evidence="2 3" key="1">
    <citation type="submission" date="2019-03" db="EMBL/GenBank/DDBJ databases">
        <title>Bradyrhizobium strains diversity.</title>
        <authorList>
            <person name="Urquiaga M.C.O."/>
            <person name="Hungria M."/>
            <person name="Delamuta J.R.M."/>
            <person name="Klepa M.S."/>
        </authorList>
    </citation>
    <scope>NUCLEOTIDE SEQUENCE [LARGE SCALE GENOMIC DNA]</scope>
    <source>
        <strain evidence="2 3">CNPSo 3426</strain>
    </source>
</reference>
<dbReference type="AlphaFoldDB" id="A0A4Y9P4J6"/>
<dbReference type="EMBL" id="SPQS01000008">
    <property type="protein sequence ID" value="TFV75311.1"/>
    <property type="molecule type" value="Genomic_DNA"/>
</dbReference>
<sequence length="152" mass="16728">MSNLIRFPGGSNAARASSNAAADDGPTQASRDRQWVLQDIQRHVAARDAYTQAALRAALMAEQNMPVAQIGQANLEAVQAYEEMREAARNLLLVMPTELTALIDLLLYLERNFSILPMEITHASGCGQSLAFDVLRTVRLSLRKIAQYGKSR</sequence>
<evidence type="ECO:0000256" key="1">
    <source>
        <dbReference type="SAM" id="MobiDB-lite"/>
    </source>
</evidence>
<dbReference type="RefSeq" id="WP_135164452.1">
    <property type="nucleotide sequence ID" value="NZ_SPQS01000008.1"/>
</dbReference>
<evidence type="ECO:0000313" key="2">
    <source>
        <dbReference type="EMBL" id="TFV75311.1"/>
    </source>
</evidence>
<proteinExistence type="predicted"/>
<gene>
    <name evidence="2" type="ORF">E4K64_16545</name>
</gene>
<protein>
    <submittedName>
        <fullName evidence="2">Uncharacterized protein</fullName>
    </submittedName>
</protein>
<dbReference type="Proteomes" id="UP000297700">
    <property type="component" value="Unassembled WGS sequence"/>
</dbReference>
<organism evidence="2 3">
    <name type="scientific">Bradyrhizobium frederickii</name>
    <dbReference type="NCBI Taxonomy" id="2560054"/>
    <lineage>
        <taxon>Bacteria</taxon>
        <taxon>Pseudomonadati</taxon>
        <taxon>Pseudomonadota</taxon>
        <taxon>Alphaproteobacteria</taxon>
        <taxon>Hyphomicrobiales</taxon>
        <taxon>Nitrobacteraceae</taxon>
        <taxon>Bradyrhizobium</taxon>
    </lineage>
</organism>
<comment type="caution">
    <text evidence="2">The sequence shown here is derived from an EMBL/GenBank/DDBJ whole genome shotgun (WGS) entry which is preliminary data.</text>
</comment>